<evidence type="ECO:0000256" key="4">
    <source>
        <dbReference type="ARBA" id="ARBA00022723"/>
    </source>
</evidence>
<keyword evidence="8" id="KW-1185">Reference proteome</keyword>
<feature type="domain" description="Amidohydrolase-related" evidence="6">
    <location>
        <begin position="54"/>
        <end position="419"/>
    </location>
</feature>
<dbReference type="PROSITE" id="PS00483">
    <property type="entry name" value="DIHYDROOROTASE_2"/>
    <property type="match status" value="1"/>
</dbReference>
<reference evidence="7 8" key="1">
    <citation type="submission" date="2018-03" db="EMBL/GenBank/DDBJ databases">
        <title>Genome sequence of the symbiotic type strain Mesorhizobium helmanticense CSLC115NT isolated from Lotus corniculatus nodules.</title>
        <authorList>
            <person name="Sannazzaro A.I."/>
            <person name="Torres Tejerizo G.A."/>
            <person name="Dip D."/>
            <person name="Caballero M."/>
            <person name="Pistorio M."/>
            <person name="Estrella M.J."/>
        </authorList>
    </citation>
    <scope>NUCLEOTIDE SEQUENCE [LARGE SCALE GENOMIC DNA]</scope>
    <source>
        <strain evidence="7 8">CSLC115N</strain>
    </source>
</reference>
<dbReference type="PANTHER" id="PTHR43668:SF4">
    <property type="entry name" value="ALLANTOINASE"/>
    <property type="match status" value="1"/>
</dbReference>
<name>A0A2T4INS1_9HYPH</name>
<accession>A0A2T4INS1</accession>
<evidence type="ECO:0000256" key="5">
    <source>
        <dbReference type="ARBA" id="ARBA00022801"/>
    </source>
</evidence>
<dbReference type="NCBIfam" id="TIGR00857">
    <property type="entry name" value="pyrC_multi"/>
    <property type="match status" value="1"/>
</dbReference>
<dbReference type="Proteomes" id="UP000240259">
    <property type="component" value="Unassembled WGS sequence"/>
</dbReference>
<dbReference type="Gene3D" id="3.20.20.140">
    <property type="entry name" value="Metal-dependent hydrolases"/>
    <property type="match status" value="1"/>
</dbReference>
<proteinExistence type="inferred from homology"/>
<comment type="function">
    <text evidence="2">Catalyzes the reversible cyclization of carbamoyl aspartate to dihydroorotate.</text>
</comment>
<sequence length="443" mass="48099">MATTYDLILTGGNVVNHDGEGLRDVGVKQGRISAIGDLGQASAGETIDCRGLHILPGVVDSQVHFREPGLEHKEDLETGSRAAVLGGVTAVFEMPNTNPLTTSEAALADKVRRASGRMHCDFAFWVGGTRDNAGDAGELERLPGAAGIKVFMGSSTGDLLVEDDEGVAAILRNTRRRAAFHSEDEFRLRERLGERIEGDPSSHPVWRDEIAALRCTERLVRIARKARARIHVLHISTAEEIAFLERHKDVATCEATPHHLTLAADDYARLGTLIQMNPPVRAARHRDGIWHGIQQGIVDVLGSDHAPHTLAEKAKSYPASPSGMTGVQTLVPIMLDHVNAGRLTLQRFVDLSSHGPHRIFGMARKGRIAAGYDADFTIVDLKRRETITNAQAGSKAGWTPYDGKEVTGWPVGTIVRGRRIMWEGEIVTSGQGRAVEFSEALVV</sequence>
<evidence type="ECO:0000256" key="3">
    <source>
        <dbReference type="ARBA" id="ARBA00010286"/>
    </source>
</evidence>
<dbReference type="GO" id="GO:0004038">
    <property type="term" value="F:allantoinase activity"/>
    <property type="evidence" value="ECO:0007669"/>
    <property type="project" value="TreeGrafter"/>
</dbReference>
<dbReference type="Pfam" id="PF01979">
    <property type="entry name" value="Amidohydro_1"/>
    <property type="match status" value="1"/>
</dbReference>
<dbReference type="GO" id="GO:0006145">
    <property type="term" value="P:purine nucleobase catabolic process"/>
    <property type="evidence" value="ECO:0007669"/>
    <property type="project" value="TreeGrafter"/>
</dbReference>
<dbReference type="NCBIfam" id="NF006559">
    <property type="entry name" value="PRK09060.1"/>
    <property type="match status" value="1"/>
</dbReference>
<comment type="cofactor">
    <cofactor evidence="1">
        <name>Zn(2+)</name>
        <dbReference type="ChEBI" id="CHEBI:29105"/>
    </cofactor>
</comment>
<evidence type="ECO:0000256" key="2">
    <source>
        <dbReference type="ARBA" id="ARBA00002368"/>
    </source>
</evidence>
<evidence type="ECO:0000256" key="1">
    <source>
        <dbReference type="ARBA" id="ARBA00001947"/>
    </source>
</evidence>
<dbReference type="Gene3D" id="2.30.40.10">
    <property type="entry name" value="Urease, subunit C, domain 1"/>
    <property type="match status" value="1"/>
</dbReference>
<gene>
    <name evidence="7" type="ORF">C9427_26620</name>
</gene>
<protein>
    <submittedName>
        <fullName evidence="7">Dihydroorotase</fullName>
    </submittedName>
</protein>
<comment type="similarity">
    <text evidence="3">Belongs to the metallo-dependent hydrolases superfamily. DHOase family. Class I DHOase subfamily.</text>
</comment>
<dbReference type="CDD" id="cd01318">
    <property type="entry name" value="DHOase_IIb"/>
    <property type="match status" value="1"/>
</dbReference>
<organism evidence="7 8">
    <name type="scientific">Mesorhizobium helmanticense</name>
    <dbReference type="NCBI Taxonomy" id="1776423"/>
    <lineage>
        <taxon>Bacteria</taxon>
        <taxon>Pseudomonadati</taxon>
        <taxon>Pseudomonadota</taxon>
        <taxon>Alphaproteobacteria</taxon>
        <taxon>Hyphomicrobiales</taxon>
        <taxon>Phyllobacteriaceae</taxon>
        <taxon>Mesorhizobium</taxon>
    </lineage>
</organism>
<dbReference type="AlphaFoldDB" id="A0A2T4INS1"/>
<dbReference type="GO" id="GO:0046872">
    <property type="term" value="F:metal ion binding"/>
    <property type="evidence" value="ECO:0007669"/>
    <property type="project" value="UniProtKB-KW"/>
</dbReference>
<keyword evidence="4" id="KW-0479">Metal-binding</keyword>
<dbReference type="InterPro" id="IPR050138">
    <property type="entry name" value="DHOase/Allantoinase_Hydrolase"/>
</dbReference>
<dbReference type="PANTHER" id="PTHR43668">
    <property type="entry name" value="ALLANTOINASE"/>
    <property type="match status" value="1"/>
</dbReference>
<dbReference type="InterPro" id="IPR002195">
    <property type="entry name" value="Dihydroorotase_CS"/>
</dbReference>
<dbReference type="OrthoDB" id="9775759at2"/>
<evidence type="ECO:0000259" key="6">
    <source>
        <dbReference type="Pfam" id="PF01979"/>
    </source>
</evidence>
<dbReference type="SUPFAM" id="SSF51338">
    <property type="entry name" value="Composite domain of metallo-dependent hydrolases"/>
    <property type="match status" value="1"/>
</dbReference>
<dbReference type="GO" id="GO:0005737">
    <property type="term" value="C:cytoplasm"/>
    <property type="evidence" value="ECO:0007669"/>
    <property type="project" value="TreeGrafter"/>
</dbReference>
<dbReference type="InterPro" id="IPR032466">
    <property type="entry name" value="Metal_Hydrolase"/>
</dbReference>
<comment type="caution">
    <text evidence="7">The sequence shown here is derived from an EMBL/GenBank/DDBJ whole genome shotgun (WGS) entry which is preliminary data.</text>
</comment>
<dbReference type="SUPFAM" id="SSF51556">
    <property type="entry name" value="Metallo-dependent hydrolases"/>
    <property type="match status" value="1"/>
</dbReference>
<dbReference type="EMBL" id="PZJX01000050">
    <property type="protein sequence ID" value="PTE07287.1"/>
    <property type="molecule type" value="Genomic_DNA"/>
</dbReference>
<keyword evidence="5" id="KW-0378">Hydrolase</keyword>
<evidence type="ECO:0000313" key="7">
    <source>
        <dbReference type="EMBL" id="PTE07287.1"/>
    </source>
</evidence>
<evidence type="ECO:0000313" key="8">
    <source>
        <dbReference type="Proteomes" id="UP000240259"/>
    </source>
</evidence>
<dbReference type="InterPro" id="IPR011059">
    <property type="entry name" value="Metal-dep_hydrolase_composite"/>
</dbReference>
<dbReference type="RefSeq" id="WP_107652036.1">
    <property type="nucleotide sequence ID" value="NZ_PZJX01000050.1"/>
</dbReference>
<dbReference type="InterPro" id="IPR006680">
    <property type="entry name" value="Amidohydro-rel"/>
</dbReference>